<dbReference type="Pfam" id="PF10110">
    <property type="entry name" value="GPDPase_memb"/>
    <property type="match status" value="1"/>
</dbReference>
<sequence length="431" mass="43800">MTENNGWLPPGGSAAGQSPTPATPPVPPQPPAGGYTPFASPASTGPATGPGYNPPIGSATGGGWTPPPKPGLIPLRPLGFGTLLGASFQVIRRNPRPTFGIALLLNGLVTVLFVGVIGGVAALAFGRLSNASQQNTDDIAAGSVAAVALASLIPIALSVLVGAVLQGIISLEVSRGTIGEKLTVRGLWRLAKGRIGALIGWSALVTGAVLVIVVLLATAIGLLVAFGGSAGVAIAVLIGICAGLGAAVLWFWIATKLSLIPSVLMLERTTLREAVARSWSLTRGYFWKTLGTQLLVNVIVQTAAQIVTFPVSLVLGFGAALLDPNGDAAAGVAFLVIIYIVTGIISLVFAALASVTASSVTALIYIDIRMRKEGLDLELTRFVEARQVGDVGVGNPYLPHDGPAASTVYGPPSAYGPPSTPLPPSTESPWA</sequence>
<dbReference type="EMBL" id="JACHMJ010000001">
    <property type="protein sequence ID" value="MBB5844190.1"/>
    <property type="molecule type" value="Genomic_DNA"/>
</dbReference>
<feature type="region of interest" description="Disordered" evidence="1">
    <location>
        <begin position="408"/>
        <end position="431"/>
    </location>
</feature>
<keyword evidence="2" id="KW-1133">Transmembrane helix</keyword>
<feature type="transmembrane region" description="Helical" evidence="2">
    <location>
        <begin position="145"/>
        <end position="165"/>
    </location>
</feature>
<evidence type="ECO:0000256" key="1">
    <source>
        <dbReference type="SAM" id="MobiDB-lite"/>
    </source>
</evidence>
<keyword evidence="5" id="KW-1185">Reference proteome</keyword>
<dbReference type="RefSeq" id="WP_221420502.1">
    <property type="nucleotide sequence ID" value="NZ_JACHMJ010000001.1"/>
</dbReference>
<evidence type="ECO:0000313" key="4">
    <source>
        <dbReference type="EMBL" id="MBB5844190.1"/>
    </source>
</evidence>
<evidence type="ECO:0000313" key="5">
    <source>
        <dbReference type="Proteomes" id="UP000536685"/>
    </source>
</evidence>
<evidence type="ECO:0000259" key="3">
    <source>
        <dbReference type="Pfam" id="PF10110"/>
    </source>
</evidence>
<feature type="transmembrane region" description="Helical" evidence="2">
    <location>
        <begin position="232"/>
        <end position="253"/>
    </location>
</feature>
<feature type="region of interest" description="Disordered" evidence="1">
    <location>
        <begin position="1"/>
        <end position="70"/>
    </location>
</feature>
<feature type="transmembrane region" description="Helical" evidence="2">
    <location>
        <begin position="103"/>
        <end position="125"/>
    </location>
</feature>
<comment type="caution">
    <text evidence="4">The sequence shown here is derived from an EMBL/GenBank/DDBJ whole genome shotgun (WGS) entry which is preliminary data.</text>
</comment>
<evidence type="ECO:0000256" key="2">
    <source>
        <dbReference type="SAM" id="Phobius"/>
    </source>
</evidence>
<name>A0A841AJV2_9MICO</name>
<dbReference type="AlphaFoldDB" id="A0A841AJV2"/>
<proteinExistence type="predicted"/>
<feature type="compositionally biased region" description="Pro residues" evidence="1">
    <location>
        <begin position="21"/>
        <end position="31"/>
    </location>
</feature>
<dbReference type="InterPro" id="IPR018476">
    <property type="entry name" value="GlyceroP-diester-Pdiesterase_M"/>
</dbReference>
<feature type="domain" description="Glycerophosphoryl diester phosphodiesterase membrane" evidence="3">
    <location>
        <begin position="247"/>
        <end position="356"/>
    </location>
</feature>
<protein>
    <recommendedName>
        <fullName evidence="3">Glycerophosphoryl diester phosphodiesterase membrane domain-containing protein</fullName>
    </recommendedName>
</protein>
<feature type="transmembrane region" description="Helical" evidence="2">
    <location>
        <begin position="294"/>
        <end position="321"/>
    </location>
</feature>
<accession>A0A841AJV2</accession>
<reference evidence="4 5" key="1">
    <citation type="submission" date="2020-08" db="EMBL/GenBank/DDBJ databases">
        <title>Sequencing the genomes of 1000 actinobacteria strains.</title>
        <authorList>
            <person name="Klenk H.-P."/>
        </authorList>
    </citation>
    <scope>NUCLEOTIDE SEQUENCE [LARGE SCALE GENOMIC DNA]</scope>
    <source>
        <strain evidence="4 5">DSM 105784</strain>
    </source>
</reference>
<feature type="transmembrane region" description="Helical" evidence="2">
    <location>
        <begin position="333"/>
        <end position="366"/>
    </location>
</feature>
<organism evidence="4 5">
    <name type="scientific">Conyzicola lurida</name>
    <dbReference type="NCBI Taxonomy" id="1172621"/>
    <lineage>
        <taxon>Bacteria</taxon>
        <taxon>Bacillati</taxon>
        <taxon>Actinomycetota</taxon>
        <taxon>Actinomycetes</taxon>
        <taxon>Micrococcales</taxon>
        <taxon>Microbacteriaceae</taxon>
        <taxon>Conyzicola</taxon>
    </lineage>
</organism>
<keyword evidence="2" id="KW-0812">Transmembrane</keyword>
<gene>
    <name evidence="4" type="ORF">HD599_002513</name>
</gene>
<feature type="transmembrane region" description="Helical" evidence="2">
    <location>
        <begin position="195"/>
        <end position="226"/>
    </location>
</feature>
<keyword evidence="2" id="KW-0472">Membrane</keyword>
<feature type="compositionally biased region" description="Pro residues" evidence="1">
    <location>
        <begin position="414"/>
        <end position="431"/>
    </location>
</feature>
<dbReference type="Proteomes" id="UP000536685">
    <property type="component" value="Unassembled WGS sequence"/>
</dbReference>